<evidence type="ECO:0000313" key="2">
    <source>
        <dbReference type="EMBL" id="VDL97427.1"/>
    </source>
</evidence>
<evidence type="ECO:0000313" key="3">
    <source>
        <dbReference type="Proteomes" id="UP000275846"/>
    </source>
</evidence>
<reference evidence="2 3" key="2">
    <citation type="submission" date="2018-11" db="EMBL/GenBank/DDBJ databases">
        <authorList>
            <consortium name="Pathogen Informatics"/>
        </authorList>
    </citation>
    <scope>NUCLEOTIDE SEQUENCE [LARGE SCALE GENOMIC DNA]</scope>
    <source>
        <strain evidence="2 3">NST_G2</strain>
    </source>
</reference>
<gene>
    <name evidence="2" type="ORF">SSLN_LOCUS11042</name>
</gene>
<dbReference type="EMBL" id="UYSU01036254">
    <property type="protein sequence ID" value="VDL97427.1"/>
    <property type="molecule type" value="Genomic_DNA"/>
</dbReference>
<evidence type="ECO:0000313" key="4">
    <source>
        <dbReference type="WBParaSite" id="SSLN_0001146701-mRNA-1"/>
    </source>
</evidence>
<dbReference type="Proteomes" id="UP000275846">
    <property type="component" value="Unassembled WGS sequence"/>
</dbReference>
<organism evidence="4">
    <name type="scientific">Schistocephalus solidus</name>
    <name type="common">Tapeworm</name>
    <dbReference type="NCBI Taxonomy" id="70667"/>
    <lineage>
        <taxon>Eukaryota</taxon>
        <taxon>Metazoa</taxon>
        <taxon>Spiralia</taxon>
        <taxon>Lophotrochozoa</taxon>
        <taxon>Platyhelminthes</taxon>
        <taxon>Cestoda</taxon>
        <taxon>Eucestoda</taxon>
        <taxon>Diphyllobothriidea</taxon>
        <taxon>Diphyllobothriidae</taxon>
        <taxon>Schistocephalus</taxon>
    </lineage>
</organism>
<feature type="compositionally biased region" description="Low complexity" evidence="1">
    <location>
        <begin position="114"/>
        <end position="137"/>
    </location>
</feature>
<name>A0A183T3J4_SCHSO</name>
<accession>A0A183T3J4</accession>
<dbReference type="AlphaFoldDB" id="A0A183T3J4"/>
<dbReference type="WBParaSite" id="SSLN_0001146701-mRNA-1">
    <property type="protein sequence ID" value="SSLN_0001146701-mRNA-1"/>
    <property type="gene ID" value="SSLN_0001146701"/>
</dbReference>
<sequence length="176" mass="18890">MISPPQQTAWWPQHYRLSSTASARSLGVRNTLRSCNQPSNAIINSRGVSQRLPAGLSILRSEGFPHHGHNALNTRVLEQLVAGIRDPQIRKILSRDRPSTLKKALALAREEKALQAACKQPPRSQPSSPTLPTTPSTKCLGKPAPAAPIPAETSGIGIRRDGQTGPKPAAPSRPLT</sequence>
<protein>
    <submittedName>
        <fullName evidence="4">Transposase</fullName>
    </submittedName>
</protein>
<feature type="region of interest" description="Disordered" evidence="1">
    <location>
        <begin position="114"/>
        <end position="176"/>
    </location>
</feature>
<proteinExistence type="predicted"/>
<evidence type="ECO:0000256" key="1">
    <source>
        <dbReference type="SAM" id="MobiDB-lite"/>
    </source>
</evidence>
<keyword evidence="3" id="KW-1185">Reference proteome</keyword>
<reference evidence="4" key="1">
    <citation type="submission" date="2016-06" db="UniProtKB">
        <authorList>
            <consortium name="WormBaseParasite"/>
        </authorList>
    </citation>
    <scope>IDENTIFICATION</scope>
</reference>